<feature type="compositionally biased region" description="Basic and acidic residues" evidence="1">
    <location>
        <begin position="1"/>
        <end position="15"/>
    </location>
</feature>
<name>A0ABN3BY99_9MICC</name>
<evidence type="ECO:0000313" key="3">
    <source>
        <dbReference type="Proteomes" id="UP001500432"/>
    </source>
</evidence>
<feature type="region of interest" description="Disordered" evidence="1">
    <location>
        <begin position="1"/>
        <end position="22"/>
    </location>
</feature>
<reference evidence="2 3" key="1">
    <citation type="journal article" date="2019" name="Int. J. Syst. Evol. Microbiol.">
        <title>The Global Catalogue of Microorganisms (GCM) 10K type strain sequencing project: providing services to taxonomists for standard genome sequencing and annotation.</title>
        <authorList>
            <consortium name="The Broad Institute Genomics Platform"/>
            <consortium name="The Broad Institute Genome Sequencing Center for Infectious Disease"/>
            <person name="Wu L."/>
            <person name="Ma J."/>
        </authorList>
    </citation>
    <scope>NUCLEOTIDE SEQUENCE [LARGE SCALE GENOMIC DNA]</scope>
    <source>
        <strain evidence="2 3">JCM 16034</strain>
    </source>
</reference>
<dbReference type="Proteomes" id="UP001500432">
    <property type="component" value="Unassembled WGS sequence"/>
</dbReference>
<proteinExistence type="predicted"/>
<keyword evidence="3" id="KW-1185">Reference proteome</keyword>
<sequence length="51" mass="5523">MLPHRAEPHSHGSRERRAHGRGLESLVQAGLSHEDAQAQMVRLAAGDVWGG</sequence>
<comment type="caution">
    <text evidence="2">The sequence shown here is derived from an EMBL/GenBank/DDBJ whole genome shotgun (WGS) entry which is preliminary data.</text>
</comment>
<dbReference type="EMBL" id="BAAAQW010000008">
    <property type="protein sequence ID" value="GAA2201895.1"/>
    <property type="molecule type" value="Genomic_DNA"/>
</dbReference>
<accession>A0ABN3BY99</accession>
<evidence type="ECO:0000313" key="2">
    <source>
        <dbReference type="EMBL" id="GAA2201895.1"/>
    </source>
</evidence>
<organism evidence="2 3">
    <name type="scientific">Sinomonas flava</name>
    <dbReference type="NCBI Taxonomy" id="496857"/>
    <lineage>
        <taxon>Bacteria</taxon>
        <taxon>Bacillati</taxon>
        <taxon>Actinomycetota</taxon>
        <taxon>Actinomycetes</taxon>
        <taxon>Micrococcales</taxon>
        <taxon>Micrococcaceae</taxon>
        <taxon>Sinomonas</taxon>
    </lineage>
</organism>
<protein>
    <submittedName>
        <fullName evidence="2">Uncharacterized protein</fullName>
    </submittedName>
</protein>
<gene>
    <name evidence="2" type="ORF">GCM10009849_28120</name>
</gene>
<dbReference type="RefSeq" id="WP_344300383.1">
    <property type="nucleotide sequence ID" value="NZ_BAAAQW010000008.1"/>
</dbReference>
<evidence type="ECO:0000256" key="1">
    <source>
        <dbReference type="SAM" id="MobiDB-lite"/>
    </source>
</evidence>